<feature type="compositionally biased region" description="Polar residues" evidence="4">
    <location>
        <begin position="246"/>
        <end position="255"/>
    </location>
</feature>
<evidence type="ECO:0000256" key="3">
    <source>
        <dbReference type="RuleBase" id="RU000363"/>
    </source>
</evidence>
<dbReference type="Pfam" id="PF00106">
    <property type="entry name" value="adh_short"/>
    <property type="match status" value="1"/>
</dbReference>
<dbReference type="CDD" id="cd05233">
    <property type="entry name" value="SDR_c"/>
    <property type="match status" value="1"/>
</dbReference>
<comment type="caution">
    <text evidence="6">The sequence shown here is derived from an EMBL/GenBank/DDBJ whole genome shotgun (WGS) entry which is preliminary data.</text>
</comment>
<dbReference type="SUPFAM" id="SSF51735">
    <property type="entry name" value="NAD(P)-binding Rossmann-fold domains"/>
    <property type="match status" value="1"/>
</dbReference>
<gene>
    <name evidence="6" type="ORF">SK069_06825</name>
</gene>
<dbReference type="InterPro" id="IPR036291">
    <property type="entry name" value="NAD(P)-bd_dom_sf"/>
</dbReference>
<dbReference type="SMART" id="SM00822">
    <property type="entry name" value="PKS_KR"/>
    <property type="match status" value="1"/>
</dbReference>
<dbReference type="PRINTS" id="PR00081">
    <property type="entry name" value="GDHRDH"/>
</dbReference>
<evidence type="ECO:0000313" key="6">
    <source>
        <dbReference type="EMBL" id="MDX8151296.1"/>
    </source>
</evidence>
<dbReference type="InterPro" id="IPR002347">
    <property type="entry name" value="SDR_fam"/>
</dbReference>
<evidence type="ECO:0000259" key="5">
    <source>
        <dbReference type="SMART" id="SM00822"/>
    </source>
</evidence>
<dbReference type="PIRSF" id="PIRSF000126">
    <property type="entry name" value="11-beta-HSD1"/>
    <property type="match status" value="1"/>
</dbReference>
<keyword evidence="2" id="KW-0560">Oxidoreductase</keyword>
<keyword evidence="7" id="KW-1185">Reference proteome</keyword>
<proteinExistence type="inferred from homology"/>
<name>A0ABU4VHJ7_9ACTN</name>
<feature type="domain" description="Ketoreductase" evidence="5">
    <location>
        <begin position="21"/>
        <end position="199"/>
    </location>
</feature>
<evidence type="ECO:0000256" key="1">
    <source>
        <dbReference type="ARBA" id="ARBA00006484"/>
    </source>
</evidence>
<feature type="region of interest" description="Disordered" evidence="4">
    <location>
        <begin position="244"/>
        <end position="279"/>
    </location>
</feature>
<dbReference type="PANTHER" id="PTHR44196">
    <property type="entry name" value="DEHYDROGENASE/REDUCTASE SDR FAMILY MEMBER 7B"/>
    <property type="match status" value="1"/>
</dbReference>
<dbReference type="InterPro" id="IPR020904">
    <property type="entry name" value="Sc_DH/Rdtase_CS"/>
</dbReference>
<reference evidence="6 7" key="1">
    <citation type="submission" date="2023-11" db="EMBL/GenBank/DDBJ databases">
        <authorList>
            <person name="Xu M."/>
            <person name="Jiang T."/>
        </authorList>
    </citation>
    <scope>NUCLEOTIDE SEQUENCE [LARGE SCALE GENOMIC DNA]</scope>
    <source>
        <strain evidence="6 7">SD</strain>
    </source>
</reference>
<accession>A0ABU4VHJ7</accession>
<dbReference type="PRINTS" id="PR00080">
    <property type="entry name" value="SDRFAMILY"/>
</dbReference>
<dbReference type="Proteomes" id="UP001277761">
    <property type="component" value="Unassembled WGS sequence"/>
</dbReference>
<dbReference type="EMBL" id="JAXAVX010000002">
    <property type="protein sequence ID" value="MDX8151296.1"/>
    <property type="molecule type" value="Genomic_DNA"/>
</dbReference>
<feature type="compositionally biased region" description="Basic and acidic residues" evidence="4">
    <location>
        <begin position="263"/>
        <end position="279"/>
    </location>
</feature>
<dbReference type="InterPro" id="IPR057326">
    <property type="entry name" value="KR_dom"/>
</dbReference>
<protein>
    <submittedName>
        <fullName evidence="6">SDR family NAD(P)-dependent oxidoreductase</fullName>
    </submittedName>
</protein>
<sequence>MRTTRGGQARVMTHTESPVRQRAVVTGASSGIGRELARQLAAHDFDLVVAAEDDDIEHVAQELRGSGVAVQAVRVDLARRDGVDELWSVVEGDARPLDVAVINAGVGFGGPFAETSLDDHLRLVDLNVGHTVHLAKHVVDRMVGQGSGRILITSSIAASAPAPYQATYGASKSFVQSFAEGLRRELDPHGVSVTALQPGPTDTEFFVRADMEDTKVGAGPKDDPAEVAREGFEAMMRGEDHVVTGGASNSVQATVGSVVPDRLGARMQERQTKPGSAKD</sequence>
<comment type="similarity">
    <text evidence="1 3">Belongs to the short-chain dehydrogenases/reductases (SDR) family.</text>
</comment>
<dbReference type="PANTHER" id="PTHR44196:SF2">
    <property type="entry name" value="SHORT-CHAIN DEHYDROGENASE-RELATED"/>
    <property type="match status" value="1"/>
</dbReference>
<dbReference type="Gene3D" id="3.40.50.720">
    <property type="entry name" value="NAD(P)-binding Rossmann-like Domain"/>
    <property type="match status" value="1"/>
</dbReference>
<dbReference type="PROSITE" id="PS00061">
    <property type="entry name" value="ADH_SHORT"/>
    <property type="match status" value="1"/>
</dbReference>
<evidence type="ECO:0000313" key="7">
    <source>
        <dbReference type="Proteomes" id="UP001277761"/>
    </source>
</evidence>
<dbReference type="RefSeq" id="WP_319953446.1">
    <property type="nucleotide sequence ID" value="NZ_JAXAVX010000002.1"/>
</dbReference>
<evidence type="ECO:0000256" key="2">
    <source>
        <dbReference type="ARBA" id="ARBA00023002"/>
    </source>
</evidence>
<organism evidence="6 7">
    <name type="scientific">Patulibacter brassicae</name>
    <dbReference type="NCBI Taxonomy" id="1705717"/>
    <lineage>
        <taxon>Bacteria</taxon>
        <taxon>Bacillati</taxon>
        <taxon>Actinomycetota</taxon>
        <taxon>Thermoleophilia</taxon>
        <taxon>Solirubrobacterales</taxon>
        <taxon>Patulibacteraceae</taxon>
        <taxon>Patulibacter</taxon>
    </lineage>
</organism>
<evidence type="ECO:0000256" key="4">
    <source>
        <dbReference type="SAM" id="MobiDB-lite"/>
    </source>
</evidence>